<dbReference type="EMBL" id="JABSTQ010009659">
    <property type="protein sequence ID" value="KAG0427039.1"/>
    <property type="molecule type" value="Genomic_DNA"/>
</dbReference>
<keyword evidence="2" id="KW-1185">Reference proteome</keyword>
<gene>
    <name evidence="1" type="ORF">HPB47_025881</name>
</gene>
<organism evidence="1 2">
    <name type="scientific">Ixodes persulcatus</name>
    <name type="common">Taiga tick</name>
    <dbReference type="NCBI Taxonomy" id="34615"/>
    <lineage>
        <taxon>Eukaryota</taxon>
        <taxon>Metazoa</taxon>
        <taxon>Ecdysozoa</taxon>
        <taxon>Arthropoda</taxon>
        <taxon>Chelicerata</taxon>
        <taxon>Arachnida</taxon>
        <taxon>Acari</taxon>
        <taxon>Parasitiformes</taxon>
        <taxon>Ixodida</taxon>
        <taxon>Ixodoidea</taxon>
        <taxon>Ixodidae</taxon>
        <taxon>Ixodinae</taxon>
        <taxon>Ixodes</taxon>
    </lineage>
</organism>
<reference evidence="1 2" key="1">
    <citation type="journal article" date="2020" name="Cell">
        <title>Large-Scale Comparative Analyses of Tick Genomes Elucidate Their Genetic Diversity and Vector Capacities.</title>
        <authorList>
            <consortium name="Tick Genome and Microbiome Consortium (TIGMIC)"/>
            <person name="Jia N."/>
            <person name="Wang J."/>
            <person name="Shi W."/>
            <person name="Du L."/>
            <person name="Sun Y."/>
            <person name="Zhan W."/>
            <person name="Jiang J.F."/>
            <person name="Wang Q."/>
            <person name="Zhang B."/>
            <person name="Ji P."/>
            <person name="Bell-Sakyi L."/>
            <person name="Cui X.M."/>
            <person name="Yuan T.T."/>
            <person name="Jiang B.G."/>
            <person name="Yang W.F."/>
            <person name="Lam T.T."/>
            <person name="Chang Q.C."/>
            <person name="Ding S.J."/>
            <person name="Wang X.J."/>
            <person name="Zhu J.G."/>
            <person name="Ruan X.D."/>
            <person name="Zhao L."/>
            <person name="Wei J.T."/>
            <person name="Ye R.Z."/>
            <person name="Que T.C."/>
            <person name="Du C.H."/>
            <person name="Zhou Y.H."/>
            <person name="Cheng J.X."/>
            <person name="Dai P.F."/>
            <person name="Guo W.B."/>
            <person name="Han X.H."/>
            <person name="Huang E.J."/>
            <person name="Li L.F."/>
            <person name="Wei W."/>
            <person name="Gao Y.C."/>
            <person name="Liu J.Z."/>
            <person name="Shao H.Z."/>
            <person name="Wang X."/>
            <person name="Wang C.C."/>
            <person name="Yang T.C."/>
            <person name="Huo Q.B."/>
            <person name="Li W."/>
            <person name="Chen H.Y."/>
            <person name="Chen S.E."/>
            <person name="Zhou L.G."/>
            <person name="Ni X.B."/>
            <person name="Tian J.H."/>
            <person name="Sheng Y."/>
            <person name="Liu T."/>
            <person name="Pan Y.S."/>
            <person name="Xia L.Y."/>
            <person name="Li J."/>
            <person name="Zhao F."/>
            <person name="Cao W.C."/>
        </authorList>
    </citation>
    <scope>NUCLEOTIDE SEQUENCE [LARGE SCALE GENOMIC DNA]</scope>
    <source>
        <strain evidence="1">Iper-2018</strain>
    </source>
</reference>
<sequence length="149" mass="15589">MVIHVLVVLSHRYFGDPLWIGGGDGGPRSCVDTAERICSFGADAGRGTLRVRDGAPCGERVDLTGLDDASGGTLLAPKKGSERRSPYKCAIRLSRGLSLSRIFVLLACAALEAGGARSSSHGYSNPNAGYGTAAFSHYKGKVSQFSKKA</sequence>
<evidence type="ECO:0000313" key="1">
    <source>
        <dbReference type="EMBL" id="KAG0427039.1"/>
    </source>
</evidence>
<name>A0AC60Q0G8_IXOPE</name>
<evidence type="ECO:0000313" key="2">
    <source>
        <dbReference type="Proteomes" id="UP000805193"/>
    </source>
</evidence>
<protein>
    <submittedName>
        <fullName evidence="1">Uncharacterized protein</fullName>
    </submittedName>
</protein>
<dbReference type="Proteomes" id="UP000805193">
    <property type="component" value="Unassembled WGS sequence"/>
</dbReference>
<accession>A0AC60Q0G8</accession>
<comment type="caution">
    <text evidence="1">The sequence shown here is derived from an EMBL/GenBank/DDBJ whole genome shotgun (WGS) entry which is preliminary data.</text>
</comment>
<proteinExistence type="predicted"/>